<dbReference type="Proteomes" id="UP001293593">
    <property type="component" value="Unassembled WGS sequence"/>
</dbReference>
<feature type="compositionally biased region" description="Low complexity" evidence="1">
    <location>
        <begin position="398"/>
        <end position="416"/>
    </location>
</feature>
<dbReference type="SMART" id="SM01054">
    <property type="entry name" value="CaM_binding"/>
    <property type="match status" value="1"/>
</dbReference>
<feature type="region of interest" description="Disordered" evidence="1">
    <location>
        <begin position="97"/>
        <end position="122"/>
    </location>
</feature>
<dbReference type="GO" id="GO:0005516">
    <property type="term" value="F:calmodulin binding"/>
    <property type="evidence" value="ECO:0007669"/>
    <property type="project" value="InterPro"/>
</dbReference>
<proteinExistence type="predicted"/>
<dbReference type="AlphaFoldDB" id="A0AAE1MSR3"/>
<feature type="compositionally biased region" description="Low complexity" evidence="1">
    <location>
        <begin position="363"/>
        <end position="381"/>
    </location>
</feature>
<evidence type="ECO:0000313" key="4">
    <source>
        <dbReference type="Proteomes" id="UP001293593"/>
    </source>
</evidence>
<sequence length="756" mass="81268">MAEESIDLPVAPEVMNSSSVKLRRNSMSKASSGNIEDVVVPHYRRASIGSCHDFCKHGGKQAFEVKGKHSVASRIQISSLSKISEADINGVKAHVANRRASTGSKPPRKASMAKLRESVNSRPQISNIGEKEMATKLADSTKQGGSEVPVTKKKTSVVKLKTIRKKSNTADLPKIVRQGNSSISAKVAGTSLKPTPKVAGTSSKPALVLVRDSSESIMDPVGTSSISIEKMVGSSSKSCEECAEAASKPTAEPVEALSKSITKKEDASSKSTVKKAGALSRSTPKKLEASPKLPTKKVEASPKSTTPKGRASSKSTAQKAETSSKSSAKKLETTSKSTAKKKITAKKVETTPKLADKEEEMSMKSTAKKVVTSTKSTTEVAISSKSVVKKVVISPKSTVKNVEASSTSNSMVRTSSKPTPLKSKLMKSSGKHVAPLKSNSFTVNSISSMNSSEGSNGQSNSKLKMEKRAASLKVAARKLMTPSRASLPSKSSLNNNGVVSTNARKYKSRKIASHLKNQLKTRKCEHKEPGNDAVEEKTLYVIKVESGNKSFQTDRDVEFSPQSSSLAKFSSSSQEGRAESECTTSEGKEDSSSVNLEGELMKNGEALEVKDIRDPRRVGIVSSEDKTSQMPTLNIRRGNLVKLQSETTTPRRLKFRRATGFGENPMVKVEGLRRSFKRRHESGTDRVCSPTGPEKVLLRRQGTHGKRDGHGLFNNVIEETANKLAEIRKSKVKALVGAFETIISLQEIKPAVKVIS</sequence>
<protein>
    <recommendedName>
        <fullName evidence="2">Calmodulin-binding domain-containing protein</fullName>
    </recommendedName>
</protein>
<dbReference type="EMBL" id="JAWXYG010000005">
    <property type="protein sequence ID" value="KAK4271946.1"/>
    <property type="molecule type" value="Genomic_DNA"/>
</dbReference>
<feature type="compositionally biased region" description="Basic and acidic residues" evidence="1">
    <location>
        <begin position="346"/>
        <end position="362"/>
    </location>
</feature>
<keyword evidence="4" id="KW-1185">Reference proteome</keyword>
<feature type="compositionally biased region" description="Basic and acidic residues" evidence="1">
    <location>
        <begin position="599"/>
        <end position="608"/>
    </location>
</feature>
<comment type="caution">
    <text evidence="3">The sequence shown here is derived from an EMBL/GenBank/DDBJ whole genome shotgun (WGS) entry which is preliminary data.</text>
</comment>
<dbReference type="PANTHER" id="PTHR33349">
    <property type="entry name" value="EMB|CAB62594.1"/>
    <property type="match status" value="1"/>
</dbReference>
<feature type="compositionally biased region" description="Low complexity" evidence="1">
    <location>
        <begin position="560"/>
        <end position="573"/>
    </location>
</feature>
<evidence type="ECO:0000256" key="1">
    <source>
        <dbReference type="SAM" id="MobiDB-lite"/>
    </source>
</evidence>
<feature type="region of interest" description="Disordered" evidence="1">
    <location>
        <begin position="398"/>
        <end position="510"/>
    </location>
</feature>
<gene>
    <name evidence="3" type="ORF">QN277_020562</name>
</gene>
<name>A0AAE1MSR3_9FABA</name>
<feature type="region of interest" description="Disordered" evidence="1">
    <location>
        <begin position="551"/>
        <end position="608"/>
    </location>
</feature>
<feature type="compositionally biased region" description="Polar residues" evidence="1">
    <location>
        <begin position="483"/>
        <end position="503"/>
    </location>
</feature>
<feature type="compositionally biased region" description="Basic and acidic residues" evidence="1">
    <location>
        <begin position="576"/>
        <end position="591"/>
    </location>
</feature>
<feature type="region of interest" description="Disordered" evidence="1">
    <location>
        <begin position="237"/>
        <end position="381"/>
    </location>
</feature>
<dbReference type="PANTHER" id="PTHR33349:SF1">
    <property type="entry name" value="EMB|CAB62594.1"/>
    <property type="match status" value="1"/>
</dbReference>
<feature type="compositionally biased region" description="Low complexity" evidence="1">
    <location>
        <begin position="440"/>
        <end position="461"/>
    </location>
</feature>
<reference evidence="3" key="1">
    <citation type="submission" date="2023-10" db="EMBL/GenBank/DDBJ databases">
        <title>Chromosome-level genome of the transformable northern wattle, Acacia crassicarpa.</title>
        <authorList>
            <person name="Massaro I."/>
            <person name="Sinha N.R."/>
            <person name="Poethig S."/>
            <person name="Leichty A.R."/>
        </authorList>
    </citation>
    <scope>NUCLEOTIDE SEQUENCE</scope>
    <source>
        <strain evidence="3">Acra3RX</strain>
        <tissue evidence="3">Leaf</tissue>
    </source>
</reference>
<dbReference type="Pfam" id="PF07839">
    <property type="entry name" value="CaM_binding"/>
    <property type="match status" value="1"/>
</dbReference>
<organism evidence="3 4">
    <name type="scientific">Acacia crassicarpa</name>
    <name type="common">northern wattle</name>
    <dbReference type="NCBI Taxonomy" id="499986"/>
    <lineage>
        <taxon>Eukaryota</taxon>
        <taxon>Viridiplantae</taxon>
        <taxon>Streptophyta</taxon>
        <taxon>Embryophyta</taxon>
        <taxon>Tracheophyta</taxon>
        <taxon>Spermatophyta</taxon>
        <taxon>Magnoliopsida</taxon>
        <taxon>eudicotyledons</taxon>
        <taxon>Gunneridae</taxon>
        <taxon>Pentapetalae</taxon>
        <taxon>rosids</taxon>
        <taxon>fabids</taxon>
        <taxon>Fabales</taxon>
        <taxon>Fabaceae</taxon>
        <taxon>Caesalpinioideae</taxon>
        <taxon>mimosoid clade</taxon>
        <taxon>Acacieae</taxon>
        <taxon>Acacia</taxon>
    </lineage>
</organism>
<feature type="domain" description="Calmodulin-binding" evidence="2">
    <location>
        <begin position="629"/>
        <end position="744"/>
    </location>
</feature>
<evidence type="ECO:0000259" key="2">
    <source>
        <dbReference type="SMART" id="SM01054"/>
    </source>
</evidence>
<dbReference type="InterPro" id="IPR012417">
    <property type="entry name" value="CaM-bd_dom_pln"/>
</dbReference>
<evidence type="ECO:0000313" key="3">
    <source>
        <dbReference type="EMBL" id="KAK4271946.1"/>
    </source>
</evidence>
<accession>A0AAE1MSR3</accession>
<feature type="compositionally biased region" description="Low complexity" evidence="1">
    <location>
        <begin position="312"/>
        <end position="326"/>
    </location>
</feature>